<dbReference type="Pfam" id="PF00126">
    <property type="entry name" value="HTH_1"/>
    <property type="match status" value="1"/>
</dbReference>
<evidence type="ECO:0000256" key="2">
    <source>
        <dbReference type="ARBA" id="ARBA00023015"/>
    </source>
</evidence>
<dbReference type="CDD" id="cd08414">
    <property type="entry name" value="PBP2_LTTR_aromatics_like"/>
    <property type="match status" value="1"/>
</dbReference>
<dbReference type="AlphaFoldDB" id="A0A6S6PP35"/>
<dbReference type="PROSITE" id="PS50931">
    <property type="entry name" value="HTH_LYSR"/>
    <property type="match status" value="1"/>
</dbReference>
<dbReference type="InterPro" id="IPR036388">
    <property type="entry name" value="WH-like_DNA-bd_sf"/>
</dbReference>
<dbReference type="InterPro" id="IPR036390">
    <property type="entry name" value="WH_DNA-bd_sf"/>
</dbReference>
<keyword evidence="3" id="KW-0238">DNA-binding</keyword>
<sequence length="297" mass="33077">MARAESIGLLDTFIVVAEELSFRRAAARLNIDQSALTRRIQKLENQVGVQLLVRSTHNVRLTDAGLYFLEANCSVIDRYMSSIKRARSVAEGLYGHLSIGYMNFAGVDLLPKAVKTFREAFPDVLISLLYVPSQLQQIQLSRNEIDIGYTIGPIQNQDIDFVTLRQEDLFLVVPATASLANRPFVQASMINSLKFIMGDDDEWSFYRWKIESLLRESNVSLDIAWKISNITAIFGMVSAGCGVTILPECMKCAIPSSLAAVPITGLSQGIELQIAWNKATHSPHIHKFLSLIKDTDL</sequence>
<protein>
    <submittedName>
        <fullName evidence="6">LysR family transcriptional regulator</fullName>
    </submittedName>
</protein>
<organism evidence="6 7">
    <name type="scientific">Acetobacter aceti</name>
    <dbReference type="NCBI Taxonomy" id="435"/>
    <lineage>
        <taxon>Bacteria</taxon>
        <taxon>Pseudomonadati</taxon>
        <taxon>Pseudomonadota</taxon>
        <taxon>Alphaproteobacteria</taxon>
        <taxon>Acetobacterales</taxon>
        <taxon>Acetobacteraceae</taxon>
        <taxon>Acetobacter</taxon>
        <taxon>Acetobacter subgen. Acetobacter</taxon>
    </lineage>
</organism>
<evidence type="ECO:0000259" key="5">
    <source>
        <dbReference type="PROSITE" id="PS50931"/>
    </source>
</evidence>
<dbReference type="InterPro" id="IPR005119">
    <property type="entry name" value="LysR_subst-bd"/>
</dbReference>
<dbReference type="Gene3D" id="3.40.190.10">
    <property type="entry name" value="Periplasmic binding protein-like II"/>
    <property type="match status" value="2"/>
</dbReference>
<feature type="domain" description="HTH lysR-type" evidence="5">
    <location>
        <begin position="5"/>
        <end position="62"/>
    </location>
</feature>
<proteinExistence type="inferred from homology"/>
<dbReference type="Proteomes" id="UP000515220">
    <property type="component" value="Chromosome"/>
</dbReference>
<dbReference type="EMBL" id="AP023326">
    <property type="protein sequence ID" value="BCI66432.1"/>
    <property type="molecule type" value="Genomic_DNA"/>
</dbReference>
<keyword evidence="4" id="KW-0804">Transcription</keyword>
<reference evidence="6 7" key="1">
    <citation type="submission" date="2020-07" db="EMBL/GenBank/DDBJ databases">
        <title>Complete Genome Sequence of an acetic acid bacterium, Acetobacter aceti JCM20276.</title>
        <authorList>
            <person name="Hirose Y."/>
            <person name="Mihara H."/>
        </authorList>
    </citation>
    <scope>NUCLEOTIDE SEQUENCE [LARGE SCALE GENOMIC DNA]</scope>
    <source>
        <strain evidence="6 7">JCM20276</strain>
    </source>
</reference>
<dbReference type="PANTHER" id="PTHR30346">
    <property type="entry name" value="TRANSCRIPTIONAL DUAL REGULATOR HCAR-RELATED"/>
    <property type="match status" value="1"/>
</dbReference>
<dbReference type="FunFam" id="1.10.10.10:FF:000001">
    <property type="entry name" value="LysR family transcriptional regulator"/>
    <property type="match status" value="1"/>
</dbReference>
<dbReference type="Pfam" id="PF03466">
    <property type="entry name" value="LysR_substrate"/>
    <property type="match status" value="1"/>
</dbReference>
<dbReference type="Gene3D" id="1.10.10.10">
    <property type="entry name" value="Winged helix-like DNA-binding domain superfamily/Winged helix DNA-binding domain"/>
    <property type="match status" value="1"/>
</dbReference>
<dbReference type="PRINTS" id="PR00039">
    <property type="entry name" value="HTHLYSR"/>
</dbReference>
<comment type="similarity">
    <text evidence="1">Belongs to the LysR transcriptional regulatory family.</text>
</comment>
<accession>A0A6S6PP35</accession>
<name>A0A6S6PP35_ACEAC</name>
<dbReference type="PANTHER" id="PTHR30346:SF0">
    <property type="entry name" value="HCA OPERON TRANSCRIPTIONAL ACTIVATOR HCAR"/>
    <property type="match status" value="1"/>
</dbReference>
<dbReference type="GO" id="GO:0003700">
    <property type="term" value="F:DNA-binding transcription factor activity"/>
    <property type="evidence" value="ECO:0007669"/>
    <property type="project" value="InterPro"/>
</dbReference>
<keyword evidence="2" id="KW-0805">Transcription regulation</keyword>
<gene>
    <name evidence="6" type="ORF">AAJCM20276_10560</name>
</gene>
<evidence type="ECO:0000256" key="1">
    <source>
        <dbReference type="ARBA" id="ARBA00009437"/>
    </source>
</evidence>
<dbReference type="SUPFAM" id="SSF46785">
    <property type="entry name" value="Winged helix' DNA-binding domain"/>
    <property type="match status" value="1"/>
</dbReference>
<evidence type="ECO:0000256" key="4">
    <source>
        <dbReference type="ARBA" id="ARBA00023163"/>
    </source>
</evidence>
<evidence type="ECO:0000256" key="3">
    <source>
        <dbReference type="ARBA" id="ARBA00023125"/>
    </source>
</evidence>
<evidence type="ECO:0000313" key="6">
    <source>
        <dbReference type="EMBL" id="BCI66432.1"/>
    </source>
</evidence>
<dbReference type="SUPFAM" id="SSF53850">
    <property type="entry name" value="Periplasmic binding protein-like II"/>
    <property type="match status" value="1"/>
</dbReference>
<evidence type="ECO:0000313" key="7">
    <source>
        <dbReference type="Proteomes" id="UP000515220"/>
    </source>
</evidence>
<dbReference type="GO" id="GO:0003677">
    <property type="term" value="F:DNA binding"/>
    <property type="evidence" value="ECO:0007669"/>
    <property type="project" value="UniProtKB-KW"/>
</dbReference>
<dbReference type="RefSeq" id="WP_180952882.1">
    <property type="nucleotide sequence ID" value="NZ_AP023326.1"/>
</dbReference>
<dbReference type="GO" id="GO:0032993">
    <property type="term" value="C:protein-DNA complex"/>
    <property type="evidence" value="ECO:0007669"/>
    <property type="project" value="TreeGrafter"/>
</dbReference>
<dbReference type="InterPro" id="IPR000847">
    <property type="entry name" value="LysR_HTH_N"/>
</dbReference>